<dbReference type="EMBL" id="MCGN01000002">
    <property type="protein sequence ID" value="ORZ00595.1"/>
    <property type="molecule type" value="Genomic_DNA"/>
</dbReference>
<keyword evidence="3" id="KW-1185">Reference proteome</keyword>
<proteinExistence type="predicted"/>
<sequence length="71" mass="8126">MTRINTSNVSWYSSAPLSSNILSVLLSALAMHYYLCSIVYFFKSYPQWAFPYSGGLNFFALVDLRAIFWAN</sequence>
<feature type="transmembrane region" description="Helical" evidence="1">
    <location>
        <begin position="48"/>
        <end position="68"/>
    </location>
</feature>
<dbReference type="InParanoid" id="A0A1X2HMH1"/>
<gene>
    <name evidence="2" type="ORF">BCR43DRAFT_147664</name>
</gene>
<dbReference type="AlphaFoldDB" id="A0A1X2HMH1"/>
<comment type="caution">
    <text evidence="2">The sequence shown here is derived from an EMBL/GenBank/DDBJ whole genome shotgun (WGS) entry which is preliminary data.</text>
</comment>
<evidence type="ECO:0000256" key="1">
    <source>
        <dbReference type="SAM" id="Phobius"/>
    </source>
</evidence>
<reference evidence="2 3" key="1">
    <citation type="submission" date="2016-07" db="EMBL/GenBank/DDBJ databases">
        <title>Pervasive Adenine N6-methylation of Active Genes in Fungi.</title>
        <authorList>
            <consortium name="DOE Joint Genome Institute"/>
            <person name="Mondo S.J."/>
            <person name="Dannebaum R.O."/>
            <person name="Kuo R.C."/>
            <person name="Labutti K."/>
            <person name="Haridas S."/>
            <person name="Kuo A."/>
            <person name="Salamov A."/>
            <person name="Ahrendt S.R."/>
            <person name="Lipzen A."/>
            <person name="Sullivan W."/>
            <person name="Andreopoulos W.B."/>
            <person name="Clum A."/>
            <person name="Lindquist E."/>
            <person name="Daum C."/>
            <person name="Ramamoorthy G.K."/>
            <person name="Gryganskyi A."/>
            <person name="Culley D."/>
            <person name="Magnuson J.K."/>
            <person name="James T.Y."/>
            <person name="O'Malley M.A."/>
            <person name="Stajich J.E."/>
            <person name="Spatafora J.W."/>
            <person name="Visel A."/>
            <person name="Grigoriev I.V."/>
        </authorList>
    </citation>
    <scope>NUCLEOTIDE SEQUENCE [LARGE SCALE GENOMIC DNA]</scope>
    <source>
        <strain evidence="2 3">NRRL 2496</strain>
    </source>
</reference>
<keyword evidence="1" id="KW-1133">Transmembrane helix</keyword>
<evidence type="ECO:0000313" key="3">
    <source>
        <dbReference type="Proteomes" id="UP000242180"/>
    </source>
</evidence>
<protein>
    <submittedName>
        <fullName evidence="2">Uncharacterized protein</fullName>
    </submittedName>
</protein>
<evidence type="ECO:0000313" key="2">
    <source>
        <dbReference type="EMBL" id="ORZ00595.1"/>
    </source>
</evidence>
<keyword evidence="1" id="KW-0812">Transmembrane</keyword>
<dbReference type="Proteomes" id="UP000242180">
    <property type="component" value="Unassembled WGS sequence"/>
</dbReference>
<keyword evidence="1" id="KW-0472">Membrane</keyword>
<accession>A0A1X2HMH1</accession>
<organism evidence="2 3">
    <name type="scientific">Syncephalastrum racemosum</name>
    <name type="common">Filamentous fungus</name>
    <dbReference type="NCBI Taxonomy" id="13706"/>
    <lineage>
        <taxon>Eukaryota</taxon>
        <taxon>Fungi</taxon>
        <taxon>Fungi incertae sedis</taxon>
        <taxon>Mucoromycota</taxon>
        <taxon>Mucoromycotina</taxon>
        <taxon>Mucoromycetes</taxon>
        <taxon>Mucorales</taxon>
        <taxon>Syncephalastraceae</taxon>
        <taxon>Syncephalastrum</taxon>
    </lineage>
</organism>
<name>A0A1X2HMH1_SYNRA</name>
<feature type="transmembrane region" description="Helical" evidence="1">
    <location>
        <begin position="21"/>
        <end position="42"/>
    </location>
</feature>